<dbReference type="Pfam" id="PF02627">
    <property type="entry name" value="CMD"/>
    <property type="match status" value="1"/>
</dbReference>
<evidence type="ECO:0000313" key="3">
    <source>
        <dbReference type="Proteomes" id="UP000555448"/>
    </source>
</evidence>
<dbReference type="InterPro" id="IPR003779">
    <property type="entry name" value="CMD-like"/>
</dbReference>
<dbReference type="Proteomes" id="UP000555448">
    <property type="component" value="Unassembled WGS sequence"/>
</dbReference>
<dbReference type="PANTHER" id="PTHR34846:SF10">
    <property type="entry name" value="CYTOPLASMIC PROTEIN"/>
    <property type="match status" value="1"/>
</dbReference>
<gene>
    <name evidence="2" type="ORF">HNO88_002652</name>
</gene>
<comment type="caution">
    <text evidence="2">The sequence shown here is derived from an EMBL/GenBank/DDBJ whole genome shotgun (WGS) entry which is preliminary data.</text>
</comment>
<dbReference type="GO" id="GO:0051920">
    <property type="term" value="F:peroxiredoxin activity"/>
    <property type="evidence" value="ECO:0007669"/>
    <property type="project" value="InterPro"/>
</dbReference>
<evidence type="ECO:0000259" key="1">
    <source>
        <dbReference type="Pfam" id="PF02627"/>
    </source>
</evidence>
<sequence length="147" mass="16193">MTARIANPFHHAGASLKGAMALEKSFSDSGIDQKLLGLVRLRASQINGCAYCISEHVRDLQKAGEPEMRIHMLAGWREATDFSPKERAALAWTETLTLVAATHAPDDVYEGFKAEFTEDEQVIITLVIGAINMWNRLQIGFRVPPAA</sequence>
<dbReference type="NCBIfam" id="TIGR00778">
    <property type="entry name" value="ahpD_dom"/>
    <property type="match status" value="1"/>
</dbReference>
<keyword evidence="2" id="KW-0575">Peroxidase</keyword>
<keyword evidence="3" id="KW-1185">Reference proteome</keyword>
<name>A0A7W7KC32_9SPHN</name>
<dbReference type="PANTHER" id="PTHR34846">
    <property type="entry name" value="4-CARBOXYMUCONOLACTONE DECARBOXYLASE FAMILY PROTEIN (AFU_ORTHOLOGUE AFUA_6G11590)"/>
    <property type="match status" value="1"/>
</dbReference>
<dbReference type="AlphaFoldDB" id="A0A7W7KC32"/>
<evidence type="ECO:0000313" key="2">
    <source>
        <dbReference type="EMBL" id="MBB4859323.1"/>
    </source>
</evidence>
<protein>
    <submittedName>
        <fullName evidence="2">AhpD family alkylhydroperoxidase</fullName>
    </submittedName>
</protein>
<dbReference type="InterPro" id="IPR004675">
    <property type="entry name" value="AhpD_core"/>
</dbReference>
<dbReference type="InterPro" id="IPR029032">
    <property type="entry name" value="AhpD-like"/>
</dbReference>
<dbReference type="Gene3D" id="1.20.1290.10">
    <property type="entry name" value="AhpD-like"/>
    <property type="match status" value="1"/>
</dbReference>
<proteinExistence type="predicted"/>
<reference evidence="2 3" key="1">
    <citation type="submission" date="2020-08" db="EMBL/GenBank/DDBJ databases">
        <title>Functional genomics of gut bacteria from endangered species of beetles.</title>
        <authorList>
            <person name="Carlos-Shanley C."/>
        </authorList>
    </citation>
    <scope>NUCLEOTIDE SEQUENCE [LARGE SCALE GENOMIC DNA]</scope>
    <source>
        <strain evidence="2 3">S00245</strain>
    </source>
</reference>
<feature type="domain" description="Carboxymuconolactone decarboxylase-like" evidence="1">
    <location>
        <begin position="24"/>
        <end position="94"/>
    </location>
</feature>
<keyword evidence="2" id="KW-0560">Oxidoreductase</keyword>
<organism evidence="2 3">
    <name type="scientific">Novosphingobium chloroacetimidivorans</name>
    <dbReference type="NCBI Taxonomy" id="1428314"/>
    <lineage>
        <taxon>Bacteria</taxon>
        <taxon>Pseudomonadati</taxon>
        <taxon>Pseudomonadota</taxon>
        <taxon>Alphaproteobacteria</taxon>
        <taxon>Sphingomonadales</taxon>
        <taxon>Sphingomonadaceae</taxon>
        <taxon>Novosphingobium</taxon>
    </lineage>
</organism>
<dbReference type="SUPFAM" id="SSF69118">
    <property type="entry name" value="AhpD-like"/>
    <property type="match status" value="1"/>
</dbReference>
<accession>A0A7W7KC32</accession>
<dbReference type="RefSeq" id="WP_184245954.1">
    <property type="nucleotide sequence ID" value="NZ_JACHLR010000010.1"/>
</dbReference>
<dbReference type="EMBL" id="JACHLR010000010">
    <property type="protein sequence ID" value="MBB4859323.1"/>
    <property type="molecule type" value="Genomic_DNA"/>
</dbReference>